<dbReference type="AlphaFoldDB" id="A0AAD6SU57"/>
<name>A0AAD6SU57_9AGAR</name>
<dbReference type="EMBL" id="JARJCM010000072">
    <property type="protein sequence ID" value="KAJ7032493.1"/>
    <property type="molecule type" value="Genomic_DNA"/>
</dbReference>
<organism evidence="1 2">
    <name type="scientific">Mycena alexandri</name>
    <dbReference type="NCBI Taxonomy" id="1745969"/>
    <lineage>
        <taxon>Eukaryota</taxon>
        <taxon>Fungi</taxon>
        <taxon>Dikarya</taxon>
        <taxon>Basidiomycota</taxon>
        <taxon>Agaricomycotina</taxon>
        <taxon>Agaricomycetes</taxon>
        <taxon>Agaricomycetidae</taxon>
        <taxon>Agaricales</taxon>
        <taxon>Marasmiineae</taxon>
        <taxon>Mycenaceae</taxon>
        <taxon>Mycena</taxon>
    </lineage>
</organism>
<gene>
    <name evidence="1" type="ORF">C8F04DRAFT_1235286</name>
</gene>
<sequence>MKISQLLCAPEPSSIPPPAQVASPKLDWISNQVLGPMSLEKAVEVLNQTSLPPTNHCAASANEWATTGCAVPKSLDRKRRSRLGPGNCVDVRSAVERATTAGRVAGNPFRYSHYLFSQNAAELFLEISWKRQTGKSTTEDCSSSSWFTGSIAICFTVGGESTNLKESSGILILDSDAIRRQVILGPITSGLGVSGKISRELSNETLQFKKEEGKDRIGAYAATGI</sequence>
<evidence type="ECO:0000313" key="2">
    <source>
        <dbReference type="Proteomes" id="UP001218188"/>
    </source>
</evidence>
<accession>A0AAD6SU57</accession>
<reference evidence="1" key="1">
    <citation type="submission" date="2023-03" db="EMBL/GenBank/DDBJ databases">
        <title>Massive genome expansion in bonnet fungi (Mycena s.s.) driven by repeated elements and novel gene families across ecological guilds.</title>
        <authorList>
            <consortium name="Lawrence Berkeley National Laboratory"/>
            <person name="Harder C.B."/>
            <person name="Miyauchi S."/>
            <person name="Viragh M."/>
            <person name="Kuo A."/>
            <person name="Thoen E."/>
            <person name="Andreopoulos B."/>
            <person name="Lu D."/>
            <person name="Skrede I."/>
            <person name="Drula E."/>
            <person name="Henrissat B."/>
            <person name="Morin E."/>
            <person name="Kohler A."/>
            <person name="Barry K."/>
            <person name="LaButti K."/>
            <person name="Morin E."/>
            <person name="Salamov A."/>
            <person name="Lipzen A."/>
            <person name="Mereny Z."/>
            <person name="Hegedus B."/>
            <person name="Baldrian P."/>
            <person name="Stursova M."/>
            <person name="Weitz H."/>
            <person name="Taylor A."/>
            <person name="Grigoriev I.V."/>
            <person name="Nagy L.G."/>
            <person name="Martin F."/>
            <person name="Kauserud H."/>
        </authorList>
    </citation>
    <scope>NUCLEOTIDE SEQUENCE</scope>
    <source>
        <strain evidence="1">CBHHK200</strain>
    </source>
</reference>
<proteinExistence type="predicted"/>
<keyword evidence="2" id="KW-1185">Reference proteome</keyword>
<dbReference type="Proteomes" id="UP001218188">
    <property type="component" value="Unassembled WGS sequence"/>
</dbReference>
<protein>
    <submittedName>
        <fullName evidence="1">Uncharacterized protein</fullName>
    </submittedName>
</protein>
<comment type="caution">
    <text evidence="1">The sequence shown here is derived from an EMBL/GenBank/DDBJ whole genome shotgun (WGS) entry which is preliminary data.</text>
</comment>
<evidence type="ECO:0000313" key="1">
    <source>
        <dbReference type="EMBL" id="KAJ7032493.1"/>
    </source>
</evidence>